<dbReference type="Pfam" id="PF12341">
    <property type="entry name" value="Mcl1_mid"/>
    <property type="match status" value="1"/>
</dbReference>
<feature type="compositionally biased region" description="Basic and acidic residues" evidence="6">
    <location>
        <begin position="936"/>
        <end position="948"/>
    </location>
</feature>
<feature type="domain" description="WDHD1/CFT4 second beta-propeller" evidence="7">
    <location>
        <begin position="475"/>
        <end position="758"/>
    </location>
</feature>
<dbReference type="PANTHER" id="PTHR19932:SF10">
    <property type="entry name" value="WD REPEAT AND HMG-BOX DNA-BINDING PROTEIN 1"/>
    <property type="match status" value="1"/>
</dbReference>
<keyword evidence="11" id="KW-1185">Reference proteome</keyword>
<evidence type="ECO:0000259" key="8">
    <source>
        <dbReference type="Pfam" id="PF20946"/>
    </source>
</evidence>
<dbReference type="EMBL" id="OZ021743">
    <property type="protein sequence ID" value="CAK9330038.1"/>
    <property type="molecule type" value="Genomic_DNA"/>
</dbReference>
<dbReference type="Gene3D" id="2.130.10.10">
    <property type="entry name" value="YVTN repeat-like/Quinoprotein amine dehydrogenase"/>
    <property type="match status" value="2"/>
</dbReference>
<name>A0ABP0ZD55_9ROSI</name>
<evidence type="ECO:0000259" key="9">
    <source>
        <dbReference type="Pfam" id="PF24817"/>
    </source>
</evidence>
<evidence type="ECO:0000313" key="11">
    <source>
        <dbReference type="Proteomes" id="UP001642487"/>
    </source>
</evidence>
<evidence type="ECO:0000313" key="10">
    <source>
        <dbReference type="EMBL" id="CAK9330038.1"/>
    </source>
</evidence>
<gene>
    <name evidence="10" type="ORF">CITCOLO1_LOCUS22521</name>
</gene>
<feature type="repeat" description="WD" evidence="5">
    <location>
        <begin position="192"/>
        <end position="233"/>
    </location>
</feature>
<protein>
    <recommendedName>
        <fullName evidence="12">WD repeat and HMG-box DNA-binding protein 1</fullName>
    </recommendedName>
</protein>
<dbReference type="Proteomes" id="UP001642487">
    <property type="component" value="Chromosome 9"/>
</dbReference>
<accession>A0ABP0ZD55</accession>
<reference evidence="10 11" key="1">
    <citation type="submission" date="2024-03" db="EMBL/GenBank/DDBJ databases">
        <authorList>
            <person name="Gkanogiannis A."/>
            <person name="Becerra Lopez-Lavalle L."/>
        </authorList>
    </citation>
    <scope>NUCLEOTIDE SEQUENCE [LARGE SCALE GENOMIC DNA]</scope>
</reference>
<feature type="compositionally biased region" description="Polar residues" evidence="6">
    <location>
        <begin position="949"/>
        <end position="963"/>
    </location>
</feature>
<evidence type="ECO:0000256" key="5">
    <source>
        <dbReference type="PROSITE-ProRule" id="PRU00221"/>
    </source>
</evidence>
<evidence type="ECO:0000256" key="2">
    <source>
        <dbReference type="ARBA" id="ARBA00022574"/>
    </source>
</evidence>
<dbReference type="SMART" id="SM00320">
    <property type="entry name" value="WD40"/>
    <property type="match status" value="6"/>
</dbReference>
<dbReference type="InterPro" id="IPR048591">
    <property type="entry name" value="WDHD1/CFT4_hel"/>
</dbReference>
<dbReference type="PROSITE" id="PS50294">
    <property type="entry name" value="WD_REPEATS_REGION"/>
    <property type="match status" value="3"/>
</dbReference>
<feature type="repeat" description="WD" evidence="5">
    <location>
        <begin position="108"/>
        <end position="149"/>
    </location>
</feature>
<feature type="compositionally biased region" description="Polar residues" evidence="6">
    <location>
        <begin position="974"/>
        <end position="992"/>
    </location>
</feature>
<dbReference type="Pfam" id="PF20946">
    <property type="entry name" value="Ctf4_C"/>
    <property type="match status" value="1"/>
</dbReference>
<dbReference type="InterPro" id="IPR057646">
    <property type="entry name" value="WD40_WDHD1_1st"/>
</dbReference>
<dbReference type="InterPro" id="IPR022100">
    <property type="entry name" value="WDHD1/CFT4_beta-prop_2nd"/>
</dbReference>
<keyword evidence="3" id="KW-0677">Repeat</keyword>
<organism evidence="10 11">
    <name type="scientific">Citrullus colocynthis</name>
    <name type="common">colocynth</name>
    <dbReference type="NCBI Taxonomy" id="252529"/>
    <lineage>
        <taxon>Eukaryota</taxon>
        <taxon>Viridiplantae</taxon>
        <taxon>Streptophyta</taxon>
        <taxon>Embryophyta</taxon>
        <taxon>Tracheophyta</taxon>
        <taxon>Spermatophyta</taxon>
        <taxon>Magnoliopsida</taxon>
        <taxon>eudicotyledons</taxon>
        <taxon>Gunneridae</taxon>
        <taxon>Pentapetalae</taxon>
        <taxon>rosids</taxon>
        <taxon>fabids</taxon>
        <taxon>Cucurbitales</taxon>
        <taxon>Cucurbitaceae</taxon>
        <taxon>Benincaseae</taxon>
        <taxon>Citrullus</taxon>
    </lineage>
</organism>
<evidence type="ECO:0000256" key="6">
    <source>
        <dbReference type="SAM" id="MobiDB-lite"/>
    </source>
</evidence>
<evidence type="ECO:0000256" key="1">
    <source>
        <dbReference type="ARBA" id="ARBA00004123"/>
    </source>
</evidence>
<dbReference type="InterPro" id="IPR015943">
    <property type="entry name" value="WD40/YVTN_repeat-like_dom_sf"/>
</dbReference>
<dbReference type="InterPro" id="IPR036322">
    <property type="entry name" value="WD40_repeat_dom_sf"/>
</dbReference>
<dbReference type="Pfam" id="PF24817">
    <property type="entry name" value="WD40_WDHD1_1st"/>
    <property type="match status" value="1"/>
</dbReference>
<feature type="repeat" description="WD" evidence="5">
    <location>
        <begin position="284"/>
        <end position="325"/>
    </location>
</feature>
<keyword evidence="2 5" id="KW-0853">WD repeat</keyword>
<comment type="subcellular location">
    <subcellularLocation>
        <location evidence="1">Nucleus</location>
    </subcellularLocation>
</comment>
<evidence type="ECO:0000256" key="4">
    <source>
        <dbReference type="ARBA" id="ARBA00023242"/>
    </source>
</evidence>
<feature type="domain" description="WDHD1 first WD40" evidence="9">
    <location>
        <begin position="73"/>
        <end position="355"/>
    </location>
</feature>
<dbReference type="SUPFAM" id="SSF50978">
    <property type="entry name" value="WD40 repeat-like"/>
    <property type="match status" value="1"/>
</dbReference>
<dbReference type="InterPro" id="IPR001680">
    <property type="entry name" value="WD40_rpt"/>
</dbReference>
<feature type="domain" description="WDHD1/CFT4 helical bundle" evidence="8">
    <location>
        <begin position="768"/>
        <end position="870"/>
    </location>
</feature>
<dbReference type="PROSITE" id="PS50082">
    <property type="entry name" value="WD_REPEATS_2"/>
    <property type="match status" value="3"/>
</dbReference>
<keyword evidence="4" id="KW-0539">Nucleus</keyword>
<dbReference type="PROSITE" id="PS00678">
    <property type="entry name" value="WD_REPEATS_1"/>
    <property type="match status" value="1"/>
</dbReference>
<feature type="compositionally biased region" description="Polar residues" evidence="6">
    <location>
        <begin position="1001"/>
        <end position="1016"/>
    </location>
</feature>
<dbReference type="CDD" id="cd00200">
    <property type="entry name" value="WD40"/>
    <property type="match status" value="1"/>
</dbReference>
<proteinExistence type="predicted"/>
<sequence length="1016" mass="111501">MRGGRGGGYLNLSISLSRDGVTWGEICQTKKLPHPDARYSTESNSLSAAMKIRSVKLREAHKAASNGKASFCSVLWDQQAYHIVTASSSESAISIHDSLLPSTAPKIIHHHREGVTALALSPNSTCLASGSMDRSVKLYKFPGGEFETNITRFTLPIRILGFNKSGSLLAAAGDDDGIKLINTVDGSIARVLKGHKGAVTGLAFDPNSEYLASVDSIGTVILWELQSGSIIHNLKGIAPHTGSDPSVMNVLSWSPDGETLAVPGLRNDVVMYDRDTAEKLFALRGDHTQPICFLSWSPNGKYMATSSLDRQILIWDVDQKLDIDRQKFDERICCMAWKPIGNALAVIDVMGKYGVWESVVPSSMKSPTEDIPKLQSRNSNGLLLFDEEDEEPSAHGNLSDLGEDSHYEYEIPTRKRLRKHSTNEEILDEADSEDFSLLLKLDSRKTSHRVKRDKLDNIDEGAIGIATYSRLKQQEAFQPGATPLQPGKKRFLCYNMLGSITTFEHDGYSHIEIDFHDTGSGPRVPSMNDHFGFTMAALDENGSVFANPCKGEKNTSTLMYRPFGSWANNSEWSMRFDGEEVKVVAIGSKWVAAFTSLNYLRIFTDGGLQKHILSLDGPVVTASGFKDELAFVTHSSTCLPSNNQMLEFRILNISNGTQLLRGRLPLTPGSHLTWFGFSEEGKLSSYDSKGVLRVFTSQYGGSWVPLFSASKERKSDENYWVAGLNANKLFCVICKNPDSYPQVTPKPVLTLLNLSFPLALSDLGAEALENEFMMNDMHLKQIHGRMEEMALLGLYDTELDDEAFSIEAAQDRCILRLIASCCNGDKLVRATELVKLLSLEKSVKGAIKLVTALKLPNLAERFNAILEERMLSEAKGTLETTLSRPNCNGSVLPNAPTSNALNSAVKAKTSEVTLPSSPKGPILSAPLFTKKLKSEGAKFNSEKTEDKQTSGVNETSKMHNTNVADAKKAVSLSKVESNIETNQHFKSSNNQKVKPGAVNQVPCNRPSNPFLKSSIK</sequence>
<feature type="region of interest" description="Disordered" evidence="6">
    <location>
        <begin position="936"/>
        <end position="1016"/>
    </location>
</feature>
<dbReference type="InterPro" id="IPR019775">
    <property type="entry name" value="WD40_repeat_CS"/>
</dbReference>
<evidence type="ECO:0000256" key="3">
    <source>
        <dbReference type="ARBA" id="ARBA00022737"/>
    </source>
</evidence>
<evidence type="ECO:0008006" key="12">
    <source>
        <dbReference type="Google" id="ProtNLM"/>
    </source>
</evidence>
<dbReference type="PANTHER" id="PTHR19932">
    <property type="entry name" value="WD REPEAT AND HMG-BOX DNA BINDING PROTEIN"/>
    <property type="match status" value="1"/>
</dbReference>
<evidence type="ECO:0000259" key="7">
    <source>
        <dbReference type="Pfam" id="PF12341"/>
    </source>
</evidence>